<organism evidence="1 2">
    <name type="scientific">Citrobacter braakii</name>
    <dbReference type="NCBI Taxonomy" id="57706"/>
    <lineage>
        <taxon>Bacteria</taxon>
        <taxon>Pseudomonadati</taxon>
        <taxon>Pseudomonadota</taxon>
        <taxon>Gammaproteobacteria</taxon>
        <taxon>Enterobacterales</taxon>
        <taxon>Enterobacteriaceae</taxon>
        <taxon>Citrobacter</taxon>
        <taxon>Citrobacter freundii complex</taxon>
    </lineage>
</organism>
<gene>
    <name evidence="1" type="ORF">ID160_26775</name>
</gene>
<dbReference type="Proteomes" id="UP000605024">
    <property type="component" value="Unassembled WGS sequence"/>
</dbReference>
<dbReference type="EMBL" id="JACXSK010000040">
    <property type="protein sequence ID" value="MBD3126255.1"/>
    <property type="molecule type" value="Genomic_DNA"/>
</dbReference>
<sequence>MMTQTQENVLVPPLDLRPVLLMDICTIGVLKERESAYYGSDERKKTRIKQLAMMAESGLCRFSFLVAIIEKATDFTNIMNAEELSSVFQNDYDKIVNFLGRENILEPRELLSTMIGHLVDPRFNMEERAELSIPNSLKLLSFFNTLGIFSTPAKHLRFDIASSVAIEGERLGLAKGYPSIAICVASIYGCEEARKILKIKKDGREFNPSNCLGDIMTFYRVAKARHVIQSNIGDIPVIFRTEDAALESLHTYMQTCVVRENEDEGSVMNTRCLLPKKFFPALFKEGKCTDEKELNRLYSLLNFVV</sequence>
<proteinExistence type="predicted"/>
<evidence type="ECO:0000313" key="2">
    <source>
        <dbReference type="Proteomes" id="UP000605024"/>
    </source>
</evidence>
<comment type="caution">
    <text evidence="1">The sequence shown here is derived from an EMBL/GenBank/DDBJ whole genome shotgun (WGS) entry which is preliminary data.</text>
</comment>
<protein>
    <submittedName>
        <fullName evidence="1">Uncharacterized protein</fullName>
    </submittedName>
</protein>
<dbReference type="AlphaFoldDB" id="A0A8I0G653"/>
<evidence type="ECO:0000313" key="1">
    <source>
        <dbReference type="EMBL" id="MBD3126255.1"/>
    </source>
</evidence>
<reference evidence="1" key="1">
    <citation type="submission" date="2020-09" db="EMBL/GenBank/DDBJ databases">
        <title>Characterization of IncC plasmids in Enterobacterales of food-producing animals originating from China.</title>
        <authorList>
            <person name="Zhang Y."/>
            <person name="Lei C.-W."/>
        </authorList>
    </citation>
    <scope>NUCLEOTIDE SEQUENCE</scope>
    <source>
        <strain evidence="1">CC1</strain>
    </source>
</reference>
<accession>A0A8I0G653</accession>
<dbReference type="RefSeq" id="WP_191027964.1">
    <property type="nucleotide sequence ID" value="NZ_JACXSK010000040.1"/>
</dbReference>
<name>A0A8I0G653_CITBR</name>